<feature type="transmembrane region" description="Helical" evidence="1">
    <location>
        <begin position="29"/>
        <end position="48"/>
    </location>
</feature>
<keyword evidence="1" id="KW-0812">Transmembrane</keyword>
<keyword evidence="1" id="KW-0472">Membrane</keyword>
<protein>
    <submittedName>
        <fullName evidence="2">Uncharacterized protein</fullName>
    </submittedName>
</protein>
<evidence type="ECO:0000313" key="2">
    <source>
        <dbReference type="EMBL" id="KRV46665.1"/>
    </source>
</evidence>
<proteinExistence type="predicted"/>
<evidence type="ECO:0000313" key="3">
    <source>
        <dbReference type="Proteomes" id="UP000050867"/>
    </source>
</evidence>
<dbReference type="AlphaFoldDB" id="A0A0T6LL00"/>
<reference evidence="2 3" key="1">
    <citation type="submission" date="2015-10" db="EMBL/GenBank/DDBJ databases">
        <title>Draft genome sequence of pyrrolomycin-producing Streptomyces vitaminophilus.</title>
        <authorList>
            <person name="Graham D.E."/>
            <person name="Mahan K.M."/>
            <person name="Klingeman D.M."/>
            <person name="Hettich R.L."/>
            <person name="Parry R.J."/>
        </authorList>
    </citation>
    <scope>NUCLEOTIDE SEQUENCE [LARGE SCALE GENOMIC DNA]</scope>
    <source>
        <strain evidence="2 3">ATCC 31673</strain>
    </source>
</reference>
<evidence type="ECO:0000256" key="1">
    <source>
        <dbReference type="SAM" id="Phobius"/>
    </source>
</evidence>
<keyword evidence="3" id="KW-1185">Reference proteome</keyword>
<name>A0A0T6LL00_WENVI</name>
<comment type="caution">
    <text evidence="2">The sequence shown here is derived from an EMBL/GenBank/DDBJ whole genome shotgun (WGS) entry which is preliminary data.</text>
</comment>
<organism evidence="2 3">
    <name type="scientific">Wenjunlia vitaminophila</name>
    <name type="common">Streptomyces vitaminophilus</name>
    <dbReference type="NCBI Taxonomy" id="76728"/>
    <lineage>
        <taxon>Bacteria</taxon>
        <taxon>Bacillati</taxon>
        <taxon>Actinomycetota</taxon>
        <taxon>Actinomycetes</taxon>
        <taxon>Kitasatosporales</taxon>
        <taxon>Streptomycetaceae</taxon>
        <taxon>Wenjunlia</taxon>
    </lineage>
</organism>
<dbReference type="STRING" id="76728.AQ490_12410"/>
<dbReference type="EMBL" id="LLZU01000039">
    <property type="protein sequence ID" value="KRV46665.1"/>
    <property type="molecule type" value="Genomic_DNA"/>
</dbReference>
<gene>
    <name evidence="2" type="ORF">AQ490_12410</name>
</gene>
<dbReference type="Proteomes" id="UP000050867">
    <property type="component" value="Unassembled WGS sequence"/>
</dbReference>
<accession>A0A0T6LL00</accession>
<dbReference type="eggNOG" id="ENOG50309A6">
    <property type="taxonomic scope" value="Bacteria"/>
</dbReference>
<keyword evidence="1" id="KW-1133">Transmembrane helix</keyword>
<sequence length="69" mass="7356">MAGYLVAVVILVAGGAVFTRNILTFNRGPAVAVAAIVLTGWVVDRVWGRRTGRDEEDRAGLDGREGQDT</sequence>